<protein>
    <submittedName>
        <fullName evidence="2">Uncharacterized protein</fullName>
    </submittedName>
</protein>
<dbReference type="InterPro" id="IPR012337">
    <property type="entry name" value="RNaseH-like_sf"/>
</dbReference>
<dbReference type="AlphaFoldDB" id="A0A9X6XWU0"/>
<dbReference type="Gene3D" id="3.30.420.10">
    <property type="entry name" value="Ribonuclease H-like superfamily/Ribonuclease H"/>
    <property type="match status" value="1"/>
</dbReference>
<evidence type="ECO:0000313" key="3">
    <source>
        <dbReference type="Proteomes" id="UP000219922"/>
    </source>
</evidence>
<evidence type="ECO:0000313" key="2">
    <source>
        <dbReference type="EMBL" id="PDZ95586.1"/>
    </source>
</evidence>
<accession>A0A9X6XWU0</accession>
<dbReference type="InterPro" id="IPR036397">
    <property type="entry name" value="RNaseH_sf"/>
</dbReference>
<dbReference type="Proteomes" id="UP000219922">
    <property type="component" value="Unassembled WGS sequence"/>
</dbReference>
<comment type="function">
    <text evidence="1">Involved in the transposition of the insertion sequence.</text>
</comment>
<comment type="caution">
    <text evidence="2">The sequence shown here is derived from an EMBL/GenBank/DDBJ whole genome shotgun (WGS) entry which is preliminary data.</text>
</comment>
<organism evidence="2 3">
    <name type="scientific">Bacillus cereus</name>
    <dbReference type="NCBI Taxonomy" id="1396"/>
    <lineage>
        <taxon>Bacteria</taxon>
        <taxon>Bacillati</taxon>
        <taxon>Bacillota</taxon>
        <taxon>Bacilli</taxon>
        <taxon>Bacillales</taxon>
        <taxon>Bacillaceae</taxon>
        <taxon>Bacillus</taxon>
        <taxon>Bacillus cereus group</taxon>
    </lineage>
</organism>
<gene>
    <name evidence="2" type="ORF">CON36_27510</name>
</gene>
<reference evidence="2 3" key="1">
    <citation type="submission" date="2017-09" db="EMBL/GenBank/DDBJ databases">
        <title>Large-scale bioinformatics analysis of Bacillus genomes uncovers conserved roles of natural products in bacterial physiology.</title>
        <authorList>
            <consortium name="Agbiome Team Llc"/>
            <person name="Bleich R.M."/>
            <person name="Grubbs K.J."/>
            <person name="Santa Maria K.C."/>
            <person name="Allen S.E."/>
            <person name="Farag S."/>
            <person name="Shank E.A."/>
            <person name="Bowers A."/>
        </authorList>
    </citation>
    <scope>NUCLEOTIDE SEQUENCE [LARGE SCALE GENOMIC DNA]</scope>
    <source>
        <strain evidence="2 3">AFS092789</strain>
    </source>
</reference>
<sequence>MQRLYIDGSARGMTVGSGIAIVDLNHLVEPYSSYKYMPVTESIYGEYYAMFEALRIIKERMYRIAVINTDNQHFFSMFEKTKGVFVMKKPISEVPVDLQPLINSIHSLLYTISRNSRSKLVIEKACEDKKEDVFYRNIAHYESRRYLSEVDDIYLENNDLLLHDNVKNKSKLNRLSAKTKTLKEIMDEDNVISL</sequence>
<evidence type="ECO:0000256" key="1">
    <source>
        <dbReference type="ARBA" id="ARBA00002286"/>
    </source>
</evidence>
<name>A0A9X6XWU0_BACCE</name>
<dbReference type="EMBL" id="NVMX01000052">
    <property type="protein sequence ID" value="PDZ95586.1"/>
    <property type="molecule type" value="Genomic_DNA"/>
</dbReference>
<dbReference type="GO" id="GO:0003676">
    <property type="term" value="F:nucleic acid binding"/>
    <property type="evidence" value="ECO:0007669"/>
    <property type="project" value="InterPro"/>
</dbReference>
<proteinExistence type="predicted"/>
<dbReference type="RefSeq" id="WP_098006065.1">
    <property type="nucleotide sequence ID" value="NZ_NVMX01000052.1"/>
</dbReference>
<dbReference type="SUPFAM" id="SSF53098">
    <property type="entry name" value="Ribonuclease H-like"/>
    <property type="match status" value="1"/>
</dbReference>